<gene>
    <name evidence="1" type="ORF">F4821DRAFT_274283</name>
</gene>
<evidence type="ECO:0000313" key="2">
    <source>
        <dbReference type="Proteomes" id="UP001497680"/>
    </source>
</evidence>
<organism evidence="1 2">
    <name type="scientific">Hypoxylon rubiginosum</name>
    <dbReference type="NCBI Taxonomy" id="110542"/>
    <lineage>
        <taxon>Eukaryota</taxon>
        <taxon>Fungi</taxon>
        <taxon>Dikarya</taxon>
        <taxon>Ascomycota</taxon>
        <taxon>Pezizomycotina</taxon>
        <taxon>Sordariomycetes</taxon>
        <taxon>Xylariomycetidae</taxon>
        <taxon>Xylariales</taxon>
        <taxon>Hypoxylaceae</taxon>
        <taxon>Hypoxylon</taxon>
    </lineage>
</organism>
<dbReference type="EMBL" id="MU394280">
    <property type="protein sequence ID" value="KAI6093973.1"/>
    <property type="molecule type" value="Genomic_DNA"/>
</dbReference>
<accession>A0ACC0DMQ2</accession>
<keyword evidence="2" id="KW-1185">Reference proteome</keyword>
<protein>
    <submittedName>
        <fullName evidence="1">P-loop containing nucleoside triphosphate hydrolase protein</fullName>
    </submittedName>
</protein>
<comment type="caution">
    <text evidence="1">The sequence shown here is derived from an EMBL/GenBank/DDBJ whole genome shotgun (WGS) entry which is preliminary data.</text>
</comment>
<name>A0ACC0DMQ2_9PEZI</name>
<evidence type="ECO:0000313" key="1">
    <source>
        <dbReference type="EMBL" id="KAI6093973.1"/>
    </source>
</evidence>
<reference evidence="1 2" key="1">
    <citation type="journal article" date="2022" name="New Phytol.">
        <title>Ecological generalism drives hyperdiversity of secondary metabolite gene clusters in xylarialean endophytes.</title>
        <authorList>
            <person name="Franco M.E.E."/>
            <person name="Wisecaver J.H."/>
            <person name="Arnold A.E."/>
            <person name="Ju Y.M."/>
            <person name="Slot J.C."/>
            <person name="Ahrendt S."/>
            <person name="Moore L.P."/>
            <person name="Eastman K.E."/>
            <person name="Scott K."/>
            <person name="Konkel Z."/>
            <person name="Mondo S.J."/>
            <person name="Kuo A."/>
            <person name="Hayes R.D."/>
            <person name="Haridas S."/>
            <person name="Andreopoulos B."/>
            <person name="Riley R."/>
            <person name="LaButti K."/>
            <person name="Pangilinan J."/>
            <person name="Lipzen A."/>
            <person name="Amirebrahimi M."/>
            <person name="Yan J."/>
            <person name="Adam C."/>
            <person name="Keymanesh K."/>
            <person name="Ng V."/>
            <person name="Louie K."/>
            <person name="Northen T."/>
            <person name="Drula E."/>
            <person name="Henrissat B."/>
            <person name="Hsieh H.M."/>
            <person name="Youens-Clark K."/>
            <person name="Lutzoni F."/>
            <person name="Miadlikowska J."/>
            <person name="Eastwood D.C."/>
            <person name="Hamelin R.C."/>
            <person name="Grigoriev I.V."/>
            <person name="U'Ren J.M."/>
        </authorList>
    </citation>
    <scope>NUCLEOTIDE SEQUENCE [LARGE SCALE GENOMIC DNA]</scope>
    <source>
        <strain evidence="1 2">ER1909</strain>
    </source>
</reference>
<keyword evidence="1" id="KW-0378">Hydrolase</keyword>
<dbReference type="Proteomes" id="UP001497680">
    <property type="component" value="Unassembled WGS sequence"/>
</dbReference>
<proteinExistence type="predicted"/>
<sequence length="467" mass="52663">MSSLSNSKYSSESSFARIPPGGRLILDERSHKQPFKFLPKRFKGREARYFQPMDKELEIIQSALFPPPDDQGDSPAPAHQVLSVTGLGGVGKTELVYRYMTSFKDQFDAIFFVTAESESRIRRQYRSISVELGLVDASDRENLELCSEAFKLWLSNPVIGIPETRKANAKLQWLLVFDDVRDPDVLENYWPAGNSGKIITTTRNTLSSHRVQIPDRLQLYGLEIPDAVQLLKSFARDETQGDAELEKDAAIIAEWVEGFPLALEQLGNIIYSEYLTISQFRMAYPKKSDLFKRLYDGYNGKSLVTAWALEEIQERNQEVFLAQCLISVLDPEQIESRMLVPSDTNGSSTISSQCISIRKELADSSLIEIDRKTANVRTCRLVQEVTKDLIVRQGLASSIFKTAMNRVVDHLPSSDLNIVGGRAAKSDLWKACYPHILHLKVVYEEFVQLGMPSLECLNIAELLLKAS</sequence>